<keyword evidence="3" id="KW-1185">Reference proteome</keyword>
<reference evidence="1" key="1">
    <citation type="submission" date="2020-04" db="EMBL/GenBank/DDBJ databases">
        <title>Hybrid Assembly of Korean Phytophthora infestans isolates.</title>
        <authorList>
            <person name="Prokchorchik M."/>
            <person name="Lee Y."/>
            <person name="Seo J."/>
            <person name="Cho J.-H."/>
            <person name="Park Y.-E."/>
            <person name="Jang D.-C."/>
            <person name="Im J.-S."/>
            <person name="Choi J.-G."/>
            <person name="Park H.-J."/>
            <person name="Lee G.-B."/>
            <person name="Lee Y.-G."/>
            <person name="Hong S.-Y."/>
            <person name="Cho K."/>
            <person name="Sohn K.H."/>
        </authorList>
    </citation>
    <scope>NUCLEOTIDE SEQUENCE</scope>
    <source>
        <strain evidence="1">KR_1_A1</strain>
        <strain evidence="2">KR_2_A2</strain>
    </source>
</reference>
<dbReference type="EMBL" id="WSZM01000887">
    <property type="protein sequence ID" value="KAF4029126.1"/>
    <property type="molecule type" value="Genomic_DNA"/>
</dbReference>
<evidence type="ECO:0000313" key="3">
    <source>
        <dbReference type="Proteomes" id="UP000602510"/>
    </source>
</evidence>
<protein>
    <submittedName>
        <fullName evidence="1">Uncharacterized protein</fullName>
    </submittedName>
</protein>
<accession>A0A833SVC1</accession>
<dbReference type="EMBL" id="JAACNO010001340">
    <property type="protein sequence ID" value="KAF4141491.1"/>
    <property type="molecule type" value="Genomic_DNA"/>
</dbReference>
<proteinExistence type="predicted"/>
<name>A0A833SVC1_PHYIN</name>
<gene>
    <name evidence="1" type="ORF">GN244_ATG19175</name>
    <name evidence="2" type="ORF">GN958_ATG09336</name>
</gene>
<evidence type="ECO:0000313" key="1">
    <source>
        <dbReference type="EMBL" id="KAF4029126.1"/>
    </source>
</evidence>
<comment type="caution">
    <text evidence="1">The sequence shown here is derived from an EMBL/GenBank/DDBJ whole genome shotgun (WGS) entry which is preliminary data.</text>
</comment>
<evidence type="ECO:0000313" key="2">
    <source>
        <dbReference type="EMBL" id="KAF4141491.1"/>
    </source>
</evidence>
<dbReference type="Proteomes" id="UP000602510">
    <property type="component" value="Unassembled WGS sequence"/>
</dbReference>
<sequence>MADDEQDQAASLRAFVVSSDGIIAKTALQYMEFSYANPHSACDTHFQAIAVPVVPIRLRTVMVSAFGGGTLPGTLDEIMDGLYADTTEQMQLNAPIQYGSILSCGVV</sequence>
<dbReference type="AlphaFoldDB" id="A0A833SVC1"/>
<organism evidence="1 3">
    <name type="scientific">Phytophthora infestans</name>
    <name type="common">Potato late blight agent</name>
    <name type="synonym">Botrytis infestans</name>
    <dbReference type="NCBI Taxonomy" id="4787"/>
    <lineage>
        <taxon>Eukaryota</taxon>
        <taxon>Sar</taxon>
        <taxon>Stramenopiles</taxon>
        <taxon>Oomycota</taxon>
        <taxon>Peronosporomycetes</taxon>
        <taxon>Peronosporales</taxon>
        <taxon>Peronosporaceae</taxon>
        <taxon>Phytophthora</taxon>
    </lineage>
</organism>
<dbReference type="Proteomes" id="UP000704712">
    <property type="component" value="Unassembled WGS sequence"/>
</dbReference>